<sequence>MSYDIAYSVKVNHRLKYARLSIGARGELVVLVPSSFDQTLIPDLVRQKKEWIAQTRKKVMADQQQSRGPSDVACELPSRLVLHSINEVWQVSYRAGRGSVVEAQVIDTNRLMISGDASKSDLVYRLLRMWLKQKASLELVPWLERLSVANGLNYSRAVIRHQKTRWGSYSGRGTVSLNMKLLFLPEHLVHHVLIHELCHTVHLNHSSSFWKLVARYDPAYMEHRVEMKRAGSYIPHFVDAG</sequence>
<keyword evidence="3" id="KW-1185">Reference proteome</keyword>
<dbReference type="KEGG" id="paa:Paes_0788"/>
<dbReference type="HOGENOM" id="CLU_065947_0_0_10"/>
<dbReference type="Gene3D" id="3.30.2010.10">
    <property type="entry name" value="Metalloproteases ('zincins'), catalytic domain"/>
    <property type="match status" value="1"/>
</dbReference>
<dbReference type="eggNOG" id="COG1451">
    <property type="taxonomic scope" value="Bacteria"/>
</dbReference>
<feature type="domain" description="YgjP-like metallopeptidase" evidence="1">
    <location>
        <begin position="16"/>
        <end position="229"/>
    </location>
</feature>
<protein>
    <recommendedName>
        <fullName evidence="1">YgjP-like metallopeptidase domain-containing protein</fullName>
    </recommendedName>
</protein>
<dbReference type="STRING" id="290512.Paes_0788"/>
<accession>B4S6Z7</accession>
<evidence type="ECO:0000313" key="2">
    <source>
        <dbReference type="EMBL" id="ACF45834.1"/>
    </source>
</evidence>
<organism evidence="2 3">
    <name type="scientific">Prosthecochloris aestuarii (strain DSM 271 / SK 413)</name>
    <dbReference type="NCBI Taxonomy" id="290512"/>
    <lineage>
        <taxon>Bacteria</taxon>
        <taxon>Pseudomonadati</taxon>
        <taxon>Chlorobiota</taxon>
        <taxon>Chlorobiia</taxon>
        <taxon>Chlorobiales</taxon>
        <taxon>Chlorobiaceae</taxon>
        <taxon>Prosthecochloris</taxon>
    </lineage>
</organism>
<dbReference type="AlphaFoldDB" id="B4S6Z7"/>
<name>B4S6Z7_PROA2</name>
<proteinExistence type="predicted"/>
<dbReference type="PANTHER" id="PTHR30399:SF1">
    <property type="entry name" value="UTP PYROPHOSPHATASE"/>
    <property type="match status" value="1"/>
</dbReference>
<gene>
    <name evidence="2" type="ordered locus">Paes_0788</name>
</gene>
<reference evidence="2" key="1">
    <citation type="submission" date="2008-06" db="EMBL/GenBank/DDBJ databases">
        <title>Complete sequence of chromosome of Prosthecochloris aestuarii DSM 271.</title>
        <authorList>
            <consortium name="US DOE Joint Genome Institute"/>
            <person name="Lucas S."/>
            <person name="Copeland A."/>
            <person name="Lapidus A."/>
            <person name="Glavina del Rio T."/>
            <person name="Dalin E."/>
            <person name="Tice H."/>
            <person name="Bruce D."/>
            <person name="Goodwin L."/>
            <person name="Pitluck S."/>
            <person name="Schmutz J."/>
            <person name="Larimer F."/>
            <person name="Land M."/>
            <person name="Hauser L."/>
            <person name="Kyrpides N."/>
            <person name="Anderson I."/>
            <person name="Liu Z."/>
            <person name="Li T."/>
            <person name="Zhao F."/>
            <person name="Overmann J."/>
            <person name="Bryant D.A."/>
            <person name="Richardson P."/>
        </authorList>
    </citation>
    <scope>NUCLEOTIDE SEQUENCE [LARGE SCALE GENOMIC DNA]</scope>
    <source>
        <strain evidence="2">DSM 271</strain>
    </source>
</reference>
<dbReference type="EMBL" id="CP001108">
    <property type="protein sequence ID" value="ACF45834.1"/>
    <property type="molecule type" value="Genomic_DNA"/>
</dbReference>
<dbReference type="PANTHER" id="PTHR30399">
    <property type="entry name" value="UNCHARACTERIZED PROTEIN YGJP"/>
    <property type="match status" value="1"/>
</dbReference>
<dbReference type="InterPro" id="IPR002725">
    <property type="entry name" value="YgjP-like_metallopeptidase"/>
</dbReference>
<evidence type="ECO:0000313" key="3">
    <source>
        <dbReference type="Proteomes" id="UP000002725"/>
    </source>
</evidence>
<dbReference type="CDD" id="cd07344">
    <property type="entry name" value="M48_yhfN_like"/>
    <property type="match status" value="1"/>
</dbReference>
<dbReference type="RefSeq" id="WP_012505371.1">
    <property type="nucleotide sequence ID" value="NC_011059.1"/>
</dbReference>
<dbReference type="Proteomes" id="UP000002725">
    <property type="component" value="Chromosome"/>
</dbReference>
<evidence type="ECO:0000259" key="1">
    <source>
        <dbReference type="Pfam" id="PF01863"/>
    </source>
</evidence>
<dbReference type="InterPro" id="IPR053136">
    <property type="entry name" value="UTP_pyrophosphatase-like"/>
</dbReference>
<dbReference type="Pfam" id="PF01863">
    <property type="entry name" value="YgjP-like"/>
    <property type="match status" value="1"/>
</dbReference>